<keyword evidence="8" id="KW-1185">Reference proteome</keyword>
<dbReference type="EMBL" id="MU001804">
    <property type="protein sequence ID" value="KAF2797520.1"/>
    <property type="molecule type" value="Genomic_DNA"/>
</dbReference>
<reference evidence="7" key="1">
    <citation type="journal article" date="2020" name="Stud. Mycol.">
        <title>101 Dothideomycetes genomes: a test case for predicting lifestyles and emergence of pathogens.</title>
        <authorList>
            <person name="Haridas S."/>
            <person name="Albert R."/>
            <person name="Binder M."/>
            <person name="Bloem J."/>
            <person name="Labutti K."/>
            <person name="Salamov A."/>
            <person name="Andreopoulos B."/>
            <person name="Baker S."/>
            <person name="Barry K."/>
            <person name="Bills G."/>
            <person name="Bluhm B."/>
            <person name="Cannon C."/>
            <person name="Castanera R."/>
            <person name="Culley D."/>
            <person name="Daum C."/>
            <person name="Ezra D."/>
            <person name="Gonzalez J."/>
            <person name="Henrissat B."/>
            <person name="Kuo A."/>
            <person name="Liang C."/>
            <person name="Lipzen A."/>
            <person name="Lutzoni F."/>
            <person name="Magnuson J."/>
            <person name="Mondo S."/>
            <person name="Nolan M."/>
            <person name="Ohm R."/>
            <person name="Pangilinan J."/>
            <person name="Park H.-J."/>
            <person name="Ramirez L."/>
            <person name="Alfaro M."/>
            <person name="Sun H."/>
            <person name="Tritt A."/>
            <person name="Yoshinaga Y."/>
            <person name="Zwiers L.-H."/>
            <person name="Turgeon B."/>
            <person name="Goodwin S."/>
            <person name="Spatafora J."/>
            <person name="Crous P."/>
            <person name="Grigoriev I."/>
        </authorList>
    </citation>
    <scope>NUCLEOTIDE SEQUENCE</scope>
    <source>
        <strain evidence="7">CBS 109.77</strain>
    </source>
</reference>
<proteinExistence type="inferred from homology"/>
<name>A0A6A6XLX0_9PLEO</name>
<dbReference type="InterPro" id="IPR011032">
    <property type="entry name" value="GroES-like_sf"/>
</dbReference>
<dbReference type="PANTHER" id="PTHR42940">
    <property type="entry name" value="ALCOHOL DEHYDROGENASE 1-RELATED"/>
    <property type="match status" value="1"/>
</dbReference>
<evidence type="ECO:0000259" key="6">
    <source>
        <dbReference type="SMART" id="SM00829"/>
    </source>
</evidence>
<evidence type="ECO:0000256" key="3">
    <source>
        <dbReference type="ARBA" id="ARBA00022723"/>
    </source>
</evidence>
<sequence length="336" mass="35828">QIQQYKQKYELNEIPAPLINDNDVLVKTGAAGFCHTDYQVWEGVYESPCPIVPSHEPVGTIVAVGSVAQAKWKVGQRVGVLLFRHACKTCINCETTNDIRFCGSANLAGLKGDGGFAEYIVGDADNLCLLPEDIQFEQGAPLMCAGATVWGAIQSGKVAPGASIGVIGIGGLGSLAVQFAKALGHPVVAIDNRLEGRDLATEFPLKADLVLDSQDPEAVFKAKTYAGKGGLSAIIVCTDDVPVIEWSLNLLRPNGVCVPLGLPVSSLQFNSFTLIFQQITVVGSLVATQAEAQKMLDTAAKFGIRSHVTVIPIEKAVDLPDLYMDKHLKGRLVVRF</sequence>
<dbReference type="OrthoDB" id="1879366at2759"/>
<keyword evidence="4" id="KW-0862">Zinc</keyword>
<evidence type="ECO:0000313" key="8">
    <source>
        <dbReference type="Proteomes" id="UP000799757"/>
    </source>
</evidence>
<dbReference type="GO" id="GO:0005737">
    <property type="term" value="C:cytoplasm"/>
    <property type="evidence" value="ECO:0007669"/>
    <property type="project" value="TreeGrafter"/>
</dbReference>
<evidence type="ECO:0000256" key="5">
    <source>
        <dbReference type="ARBA" id="ARBA00023002"/>
    </source>
</evidence>
<protein>
    <submittedName>
        <fullName evidence="7">Putative alcohol dehydrogenase</fullName>
    </submittedName>
</protein>
<gene>
    <name evidence="7" type="ORF">K505DRAFT_235234</name>
</gene>
<accession>A0A6A6XLX0</accession>
<dbReference type="Pfam" id="PF08240">
    <property type="entry name" value="ADH_N"/>
    <property type="match status" value="1"/>
</dbReference>
<comment type="similarity">
    <text evidence="2">Belongs to the zinc-containing alcohol dehydrogenase family.</text>
</comment>
<evidence type="ECO:0000256" key="1">
    <source>
        <dbReference type="ARBA" id="ARBA00001947"/>
    </source>
</evidence>
<dbReference type="PANTHER" id="PTHR42940:SF8">
    <property type="entry name" value="VACUOLAR PROTEIN SORTING-ASSOCIATED PROTEIN 11"/>
    <property type="match status" value="1"/>
</dbReference>
<dbReference type="Gene3D" id="3.90.180.10">
    <property type="entry name" value="Medium-chain alcohol dehydrogenases, catalytic domain"/>
    <property type="match status" value="1"/>
</dbReference>
<dbReference type="InterPro" id="IPR013149">
    <property type="entry name" value="ADH-like_C"/>
</dbReference>
<organism evidence="7 8">
    <name type="scientific">Melanomma pulvis-pyrius CBS 109.77</name>
    <dbReference type="NCBI Taxonomy" id="1314802"/>
    <lineage>
        <taxon>Eukaryota</taxon>
        <taxon>Fungi</taxon>
        <taxon>Dikarya</taxon>
        <taxon>Ascomycota</taxon>
        <taxon>Pezizomycotina</taxon>
        <taxon>Dothideomycetes</taxon>
        <taxon>Pleosporomycetidae</taxon>
        <taxon>Pleosporales</taxon>
        <taxon>Melanommataceae</taxon>
        <taxon>Melanomma</taxon>
    </lineage>
</organism>
<evidence type="ECO:0000256" key="2">
    <source>
        <dbReference type="ARBA" id="ARBA00008072"/>
    </source>
</evidence>
<dbReference type="SMART" id="SM00829">
    <property type="entry name" value="PKS_ER"/>
    <property type="match status" value="1"/>
</dbReference>
<evidence type="ECO:0000256" key="4">
    <source>
        <dbReference type="ARBA" id="ARBA00022833"/>
    </source>
</evidence>
<comment type="cofactor">
    <cofactor evidence="1">
        <name>Zn(2+)</name>
        <dbReference type="ChEBI" id="CHEBI:29105"/>
    </cofactor>
</comment>
<dbReference type="InterPro" id="IPR020843">
    <property type="entry name" value="ER"/>
</dbReference>
<keyword evidence="5" id="KW-0560">Oxidoreductase</keyword>
<dbReference type="SUPFAM" id="SSF51735">
    <property type="entry name" value="NAD(P)-binding Rossmann-fold domains"/>
    <property type="match status" value="1"/>
</dbReference>
<dbReference type="Pfam" id="PF00107">
    <property type="entry name" value="ADH_zinc_N"/>
    <property type="match status" value="1"/>
</dbReference>
<dbReference type="SUPFAM" id="SSF50129">
    <property type="entry name" value="GroES-like"/>
    <property type="match status" value="1"/>
</dbReference>
<dbReference type="InterPro" id="IPR013154">
    <property type="entry name" value="ADH-like_N"/>
</dbReference>
<dbReference type="Proteomes" id="UP000799757">
    <property type="component" value="Unassembled WGS sequence"/>
</dbReference>
<feature type="domain" description="Enoyl reductase (ER)" evidence="6">
    <location>
        <begin position="6"/>
        <end position="334"/>
    </location>
</feature>
<dbReference type="AlphaFoldDB" id="A0A6A6XLX0"/>
<feature type="non-terminal residue" evidence="7">
    <location>
        <position position="1"/>
    </location>
</feature>
<dbReference type="GO" id="GO:0046872">
    <property type="term" value="F:metal ion binding"/>
    <property type="evidence" value="ECO:0007669"/>
    <property type="project" value="UniProtKB-KW"/>
</dbReference>
<dbReference type="GO" id="GO:0004022">
    <property type="term" value="F:alcohol dehydrogenase (NAD+) activity"/>
    <property type="evidence" value="ECO:0007669"/>
    <property type="project" value="TreeGrafter"/>
</dbReference>
<dbReference type="InterPro" id="IPR036291">
    <property type="entry name" value="NAD(P)-bd_dom_sf"/>
</dbReference>
<dbReference type="Gene3D" id="3.40.50.720">
    <property type="entry name" value="NAD(P)-binding Rossmann-like Domain"/>
    <property type="match status" value="1"/>
</dbReference>
<evidence type="ECO:0000313" key="7">
    <source>
        <dbReference type="EMBL" id="KAF2797520.1"/>
    </source>
</evidence>
<keyword evidence="3" id="KW-0479">Metal-binding</keyword>